<keyword evidence="1" id="KW-0472">Membrane</keyword>
<dbReference type="Proteomes" id="UP000790347">
    <property type="component" value="Unassembled WGS sequence"/>
</dbReference>
<evidence type="ECO:0000313" key="2">
    <source>
        <dbReference type="EMBL" id="KAH9516117.1"/>
    </source>
</evidence>
<evidence type="ECO:0000313" key="3">
    <source>
        <dbReference type="Proteomes" id="UP000790347"/>
    </source>
</evidence>
<comment type="caution">
    <text evidence="2">The sequence shown here is derived from an EMBL/GenBank/DDBJ whole genome shotgun (WGS) entry which is preliminary data.</text>
</comment>
<name>A0A922L7E9_DERFA</name>
<dbReference type="AlphaFoldDB" id="A0A922L7E9"/>
<accession>A0A922L7E9</accession>
<keyword evidence="1" id="KW-1133">Transmembrane helix</keyword>
<keyword evidence="1" id="KW-0812">Transmembrane</keyword>
<feature type="transmembrane region" description="Helical" evidence="1">
    <location>
        <begin position="6"/>
        <end position="27"/>
    </location>
</feature>
<protein>
    <submittedName>
        <fullName evidence="2">Uncharacterized protein</fullName>
    </submittedName>
</protein>
<reference evidence="2" key="1">
    <citation type="submission" date="2013-05" db="EMBL/GenBank/DDBJ databases">
        <authorList>
            <person name="Yim A.K.Y."/>
            <person name="Chan T.F."/>
            <person name="Ji K.M."/>
            <person name="Liu X.Y."/>
            <person name="Zhou J.W."/>
            <person name="Li R.Q."/>
            <person name="Yang K.Y."/>
            <person name="Li J."/>
            <person name="Li M."/>
            <person name="Law P.T.W."/>
            <person name="Wu Y.L."/>
            <person name="Cai Z.L."/>
            <person name="Qin H."/>
            <person name="Bao Y."/>
            <person name="Leung R.K.K."/>
            <person name="Ng P.K.S."/>
            <person name="Zou J."/>
            <person name="Zhong X.J."/>
            <person name="Ran P.X."/>
            <person name="Zhong N.S."/>
            <person name="Liu Z.G."/>
            <person name="Tsui S.K.W."/>
        </authorList>
    </citation>
    <scope>NUCLEOTIDE SEQUENCE</scope>
    <source>
        <strain evidence="2">Derf</strain>
        <tissue evidence="2">Whole organism</tissue>
    </source>
</reference>
<organism evidence="2 3">
    <name type="scientific">Dermatophagoides farinae</name>
    <name type="common">American house dust mite</name>
    <dbReference type="NCBI Taxonomy" id="6954"/>
    <lineage>
        <taxon>Eukaryota</taxon>
        <taxon>Metazoa</taxon>
        <taxon>Ecdysozoa</taxon>
        <taxon>Arthropoda</taxon>
        <taxon>Chelicerata</taxon>
        <taxon>Arachnida</taxon>
        <taxon>Acari</taxon>
        <taxon>Acariformes</taxon>
        <taxon>Sarcoptiformes</taxon>
        <taxon>Astigmata</taxon>
        <taxon>Psoroptidia</taxon>
        <taxon>Analgoidea</taxon>
        <taxon>Pyroglyphidae</taxon>
        <taxon>Dermatophagoidinae</taxon>
        <taxon>Dermatophagoides</taxon>
    </lineage>
</organism>
<keyword evidence="3" id="KW-1185">Reference proteome</keyword>
<dbReference type="EMBL" id="ASGP02000003">
    <property type="protein sequence ID" value="KAH9516117.1"/>
    <property type="molecule type" value="Genomic_DNA"/>
</dbReference>
<evidence type="ECO:0000256" key="1">
    <source>
        <dbReference type="SAM" id="Phobius"/>
    </source>
</evidence>
<reference evidence="2" key="2">
    <citation type="journal article" date="2022" name="Res Sq">
        <title>Comparative Genomics Reveals Insights into the Divergent Evolution of Astigmatic Mites and Household Pest Adaptations.</title>
        <authorList>
            <person name="Xiong Q."/>
            <person name="Wan A.T.-Y."/>
            <person name="Liu X.-Y."/>
            <person name="Fung C.S.-H."/>
            <person name="Xiao X."/>
            <person name="Malainual N."/>
            <person name="Hou J."/>
            <person name="Wang L."/>
            <person name="Wang M."/>
            <person name="Yang K."/>
            <person name="Cui Y."/>
            <person name="Leung E."/>
            <person name="Nong W."/>
            <person name="Shin S.-K."/>
            <person name="Au S."/>
            <person name="Jeong K.Y."/>
            <person name="Chew F.T."/>
            <person name="Hui J."/>
            <person name="Leung T.F."/>
            <person name="Tungtrongchitr A."/>
            <person name="Zhong N."/>
            <person name="Liu Z."/>
            <person name="Tsui S."/>
        </authorList>
    </citation>
    <scope>NUCLEOTIDE SEQUENCE</scope>
    <source>
        <strain evidence="2">Derf</strain>
        <tissue evidence="2">Whole organism</tissue>
    </source>
</reference>
<proteinExistence type="predicted"/>
<gene>
    <name evidence="2" type="ORF">DERF_006879</name>
</gene>
<sequence length="90" mass="10268">MPVSGIEYGLGFEYCILVRTILLIIGCRTNLNDPRFRSRMVGVLAAVVVAFQRLLNIGVHETVQYGDKYALKMSYVILPFNVKIKQTYLR</sequence>